<name>A0A177JMY8_SPHYA</name>
<comment type="caution">
    <text evidence="1">The sequence shown here is derived from an EMBL/GenBank/DDBJ whole genome shotgun (WGS) entry which is preliminary data.</text>
</comment>
<organism evidence="1 2">
    <name type="scientific">Sphingobium yanoikuyae</name>
    <name type="common">Sphingomonas yanoikuyae</name>
    <dbReference type="NCBI Taxonomy" id="13690"/>
    <lineage>
        <taxon>Bacteria</taxon>
        <taxon>Pseudomonadati</taxon>
        <taxon>Pseudomonadota</taxon>
        <taxon>Alphaproteobacteria</taxon>
        <taxon>Sphingomonadales</taxon>
        <taxon>Sphingomonadaceae</taxon>
        <taxon>Sphingobium</taxon>
    </lineage>
</organism>
<proteinExistence type="predicted"/>
<evidence type="ECO:0000313" key="1">
    <source>
        <dbReference type="EMBL" id="OAH42592.1"/>
    </source>
</evidence>
<accession>A0A177JMY8</accession>
<reference evidence="1 2" key="1">
    <citation type="submission" date="2016-02" db="EMBL/GenBank/DDBJ databases">
        <authorList>
            <person name="Wen L."/>
            <person name="He K."/>
            <person name="Yang H."/>
        </authorList>
    </citation>
    <scope>NUCLEOTIDE SEQUENCE [LARGE SCALE GENOMIC DNA]</scope>
    <source>
        <strain evidence="1 2">CD09_2</strain>
    </source>
</reference>
<dbReference type="AlphaFoldDB" id="A0A177JMY8"/>
<gene>
    <name evidence="1" type="ORF">AX777_04910</name>
</gene>
<dbReference type="EMBL" id="LSTR01000040">
    <property type="protein sequence ID" value="OAH42592.1"/>
    <property type="molecule type" value="Genomic_DNA"/>
</dbReference>
<evidence type="ECO:0000313" key="2">
    <source>
        <dbReference type="Proteomes" id="UP000077262"/>
    </source>
</evidence>
<sequence length="214" mass="23274">MTTKPNEPETLDLRPWGYAPGSYFVKCIDCPEKPTTEWPLGDKRSIRCEQHAREAMGRAPSQPVADAGGVTETDREAADAISVALLQCVPPDIDLTHFRLSVAGLFVRHRLQSVAAATAGMPTIWEDPAGKGYPCFERPMTPAEAKAALDQDAQTIIAKDAEIARIMRVIDVFRRHYELNDCDGRTGNIEIPVSALRAAASLSSALSEAREAGE</sequence>
<protein>
    <submittedName>
        <fullName evidence="1">Uncharacterized protein</fullName>
    </submittedName>
</protein>
<dbReference type="Proteomes" id="UP000077262">
    <property type="component" value="Unassembled WGS sequence"/>
</dbReference>